<dbReference type="Gene3D" id="2.60.120.10">
    <property type="entry name" value="Jelly Rolls"/>
    <property type="match status" value="1"/>
</dbReference>
<gene>
    <name evidence="2" type="ORF">FHP25_07855</name>
</gene>
<dbReference type="InterPro" id="IPR001763">
    <property type="entry name" value="Rhodanese-like_dom"/>
</dbReference>
<keyword evidence="3" id="KW-1185">Reference proteome</keyword>
<dbReference type="OrthoDB" id="9789585at2"/>
<feature type="domain" description="Rhodanese" evidence="1">
    <location>
        <begin position="474"/>
        <end position="555"/>
    </location>
</feature>
<dbReference type="EMBL" id="VDUZ01000007">
    <property type="protein sequence ID" value="TXL78109.1"/>
    <property type="molecule type" value="Genomic_DNA"/>
</dbReference>
<dbReference type="Proteomes" id="UP000321638">
    <property type="component" value="Unassembled WGS sequence"/>
</dbReference>
<dbReference type="AlphaFoldDB" id="A0A5C8PS59"/>
<feature type="domain" description="Rhodanese" evidence="1">
    <location>
        <begin position="208"/>
        <end position="302"/>
    </location>
</feature>
<dbReference type="SUPFAM" id="SSF52821">
    <property type="entry name" value="Rhodanese/Cell cycle control phosphatase"/>
    <property type="match status" value="4"/>
</dbReference>
<reference evidence="2 3" key="1">
    <citation type="submission" date="2019-06" db="EMBL/GenBank/DDBJ databases">
        <title>New taxonomy in bacterial strain CC-CFT640, isolated from vineyard.</title>
        <authorList>
            <person name="Lin S.-Y."/>
            <person name="Tsai C.-F."/>
            <person name="Young C.-C."/>
        </authorList>
    </citation>
    <scope>NUCLEOTIDE SEQUENCE [LARGE SCALE GENOMIC DNA]</scope>
    <source>
        <strain evidence="2 3">CC-CFT640</strain>
    </source>
</reference>
<dbReference type="SMART" id="SM00450">
    <property type="entry name" value="RHOD"/>
    <property type="match status" value="4"/>
</dbReference>
<evidence type="ECO:0000259" key="1">
    <source>
        <dbReference type="PROSITE" id="PS50206"/>
    </source>
</evidence>
<protein>
    <submittedName>
        <fullName evidence="2">Sulfurtransferase</fullName>
    </submittedName>
</protein>
<feature type="domain" description="Rhodanese" evidence="1">
    <location>
        <begin position="335"/>
        <end position="426"/>
    </location>
</feature>
<organism evidence="2 3">
    <name type="scientific">Vineibacter terrae</name>
    <dbReference type="NCBI Taxonomy" id="2586908"/>
    <lineage>
        <taxon>Bacteria</taxon>
        <taxon>Pseudomonadati</taxon>
        <taxon>Pseudomonadota</taxon>
        <taxon>Alphaproteobacteria</taxon>
        <taxon>Hyphomicrobiales</taxon>
        <taxon>Vineibacter</taxon>
    </lineage>
</organism>
<keyword evidence="2" id="KW-0808">Transferase</keyword>
<dbReference type="InterPro" id="IPR014710">
    <property type="entry name" value="RmlC-like_jellyroll"/>
</dbReference>
<evidence type="ECO:0000313" key="2">
    <source>
        <dbReference type="EMBL" id="TXL78109.1"/>
    </source>
</evidence>
<dbReference type="Gene3D" id="3.40.250.10">
    <property type="entry name" value="Rhodanese-like domain"/>
    <property type="match status" value="4"/>
</dbReference>
<proteinExistence type="predicted"/>
<comment type="caution">
    <text evidence="2">The sequence shown here is derived from an EMBL/GenBank/DDBJ whole genome shotgun (WGS) entry which is preliminary data.</text>
</comment>
<sequence>MSLWNERAAAARDMLAKVRQIEGSDGVTREALAKIGQELVGLATRTEFFPLEQFPVRADGGIYRISEDPDHRFALYASAGAEGKLVPPHNHTTWACIAGVHGQEHNVRYSRVDDGRNDPEYITLERGGESTIVSGNVIEYLPDDFHTIQVPAGGAPALHLHLYGLSLEHLPDRVTVEQETGRAKRFMAKPRILTPLISAQEVKAVLGTDAELAFFDAREEGEFNEGHPLFATPLPLSKLEQRVRALLPSPDARIVLMDSGEEGQMGRANRAAARLSRCGYGNVAVMDGGLKAWRDAGYEVFGGVNVPSKAFGEVVEHDCDTPRIEAADLKQLIDEGKDLIILDSRPMDEFRNMSIPGGIDCPGAELVYRVKDFAPNPETLVVVNCAGRTRSIIGAQSLINAGLPNKVIALKNGTMGWHLAGLQVARGRHDTYRGQSQAALGWAREAAARVAQKAGIRPIPMSELRRIEAAAASAGGSVYKLDVRDPAEYAKGHLIGFRHAPGGQLVQATDHYVGVRNATIVLHDSDGVRATMTAHWLVQMGWQKVHVLKHRPLTDEIETGPERRPVPGLNRVAVATIEAPELKAMVDAGEVLVVDLDTSIRHRDGHVPGAWFAVRAGLGKTLPEMLAQTPGAKQVVLVSPDGVSARLAAADVVEDGATTLPVMVLQGGMRAWRDSRLPIEKGQNRMADPPTDVWYRPYDRAEGVEAAMNQYLTWEVDLVGQVQRDGDARFNVLKM</sequence>
<dbReference type="SUPFAM" id="SSF51182">
    <property type="entry name" value="RmlC-like cupins"/>
    <property type="match status" value="1"/>
</dbReference>
<dbReference type="PANTHER" id="PTHR44086">
    <property type="entry name" value="THIOSULFATE SULFURTRANSFERASE RDL2, MITOCHONDRIAL-RELATED"/>
    <property type="match status" value="1"/>
</dbReference>
<dbReference type="GO" id="GO:0004792">
    <property type="term" value="F:thiosulfate-cyanide sulfurtransferase activity"/>
    <property type="evidence" value="ECO:0007669"/>
    <property type="project" value="TreeGrafter"/>
</dbReference>
<dbReference type="InterPro" id="IPR011051">
    <property type="entry name" value="RmlC_Cupin_sf"/>
</dbReference>
<feature type="domain" description="Rhodanese" evidence="1">
    <location>
        <begin position="587"/>
        <end position="681"/>
    </location>
</feature>
<dbReference type="Pfam" id="PF00581">
    <property type="entry name" value="Rhodanese"/>
    <property type="match status" value="4"/>
</dbReference>
<dbReference type="PANTHER" id="PTHR44086:SF10">
    <property type="entry name" value="THIOSULFATE SULFURTRANSFERASE_RHODANESE-LIKE DOMAIN-CONTAINING PROTEIN 3"/>
    <property type="match status" value="1"/>
</dbReference>
<name>A0A5C8PS59_9HYPH</name>
<accession>A0A5C8PS59</accession>
<dbReference type="PROSITE" id="PS50206">
    <property type="entry name" value="RHODANESE_3"/>
    <property type="match status" value="4"/>
</dbReference>
<evidence type="ECO:0000313" key="3">
    <source>
        <dbReference type="Proteomes" id="UP000321638"/>
    </source>
</evidence>
<dbReference type="InterPro" id="IPR036873">
    <property type="entry name" value="Rhodanese-like_dom_sf"/>
</dbReference>
<dbReference type="RefSeq" id="WP_147846377.1">
    <property type="nucleotide sequence ID" value="NZ_VDUZ01000007.1"/>
</dbReference>